<dbReference type="Proteomes" id="UP000095286">
    <property type="component" value="Unplaced"/>
</dbReference>
<proteinExistence type="predicted"/>
<evidence type="ECO:0000313" key="2">
    <source>
        <dbReference type="WBParaSite" id="RSKR_0000937300.1"/>
    </source>
</evidence>
<protein>
    <submittedName>
        <fullName evidence="2">Cystatin domain-containing protein</fullName>
    </submittedName>
</protein>
<organism evidence="1 2">
    <name type="scientific">Rhabditophanes sp. KR3021</name>
    <dbReference type="NCBI Taxonomy" id="114890"/>
    <lineage>
        <taxon>Eukaryota</taxon>
        <taxon>Metazoa</taxon>
        <taxon>Ecdysozoa</taxon>
        <taxon>Nematoda</taxon>
        <taxon>Chromadorea</taxon>
        <taxon>Rhabditida</taxon>
        <taxon>Tylenchina</taxon>
        <taxon>Panagrolaimomorpha</taxon>
        <taxon>Strongyloidoidea</taxon>
        <taxon>Alloionematidae</taxon>
        <taxon>Rhabditophanes</taxon>
    </lineage>
</organism>
<accession>A0AC35UBL6</accession>
<dbReference type="WBParaSite" id="RSKR_0000937300.1">
    <property type="protein sequence ID" value="RSKR_0000937300.1"/>
    <property type="gene ID" value="RSKR_0000937300"/>
</dbReference>
<sequence>MKILAILLIFSFFFIKYVASYSSLVGGKTNRDPNDPEIVALARKVTIKYNQQSNDLYLYTFSHIQSATSQVVSGVLYELDVLAVKTDCIKNNADLGKETNCPASANGGRVLIKATVYSVPWEDSEEITIQSSTNV</sequence>
<evidence type="ECO:0000313" key="1">
    <source>
        <dbReference type="Proteomes" id="UP000095286"/>
    </source>
</evidence>
<reference evidence="2" key="1">
    <citation type="submission" date="2016-11" db="UniProtKB">
        <authorList>
            <consortium name="WormBaseParasite"/>
        </authorList>
    </citation>
    <scope>IDENTIFICATION</scope>
    <source>
        <strain evidence="2">KR3021</strain>
    </source>
</reference>
<name>A0AC35UBL6_9BILA</name>